<evidence type="ECO:0000256" key="1">
    <source>
        <dbReference type="ARBA" id="ARBA00022481"/>
    </source>
</evidence>
<dbReference type="PANTHER" id="PTHR30093:SF47">
    <property type="entry name" value="TYPE IV PILUS NON-CORE MINOR PILIN PILE"/>
    <property type="match status" value="1"/>
</dbReference>
<protein>
    <submittedName>
        <fullName evidence="3">General secretion pathway protein G</fullName>
    </submittedName>
</protein>
<dbReference type="Pfam" id="PF07963">
    <property type="entry name" value="N_methyl"/>
    <property type="match status" value="1"/>
</dbReference>
<keyword evidence="4" id="KW-1185">Reference proteome</keyword>
<dbReference type="Proteomes" id="UP000192920">
    <property type="component" value="Unassembled WGS sequence"/>
</dbReference>
<dbReference type="SUPFAM" id="SSF54523">
    <property type="entry name" value="Pili subunits"/>
    <property type="match status" value="1"/>
</dbReference>
<name>A0A1Y6C110_9NEIS</name>
<gene>
    <name evidence="3" type="ORF">SAMN02745746_02460</name>
</gene>
<keyword evidence="1" id="KW-0488">Methylation</keyword>
<reference evidence="4" key="1">
    <citation type="submission" date="2017-04" db="EMBL/GenBank/DDBJ databases">
        <authorList>
            <person name="Varghese N."/>
            <person name="Submissions S."/>
        </authorList>
    </citation>
    <scope>NUCLEOTIDE SEQUENCE [LARGE SCALE GENOMIC DNA]</scope>
    <source>
        <strain evidence="4">DSM 22618</strain>
    </source>
</reference>
<dbReference type="InterPro" id="IPR000983">
    <property type="entry name" value="Bac_GSPG_pilin"/>
</dbReference>
<keyword evidence="2" id="KW-1133">Transmembrane helix</keyword>
<dbReference type="InterPro" id="IPR045584">
    <property type="entry name" value="Pilin-like"/>
</dbReference>
<dbReference type="AlphaFoldDB" id="A0A1Y6C110"/>
<evidence type="ECO:0000313" key="4">
    <source>
        <dbReference type="Proteomes" id="UP000192920"/>
    </source>
</evidence>
<dbReference type="NCBIfam" id="TIGR02532">
    <property type="entry name" value="IV_pilin_GFxxxE"/>
    <property type="match status" value="1"/>
</dbReference>
<dbReference type="PRINTS" id="PR00813">
    <property type="entry name" value="BCTERIALGSPG"/>
</dbReference>
<dbReference type="InterPro" id="IPR012902">
    <property type="entry name" value="N_methyl_site"/>
</dbReference>
<keyword evidence="2" id="KW-0812">Transmembrane</keyword>
<evidence type="ECO:0000256" key="2">
    <source>
        <dbReference type="SAM" id="Phobius"/>
    </source>
</evidence>
<dbReference type="RefSeq" id="WP_085276695.1">
    <property type="nucleotide sequence ID" value="NZ_FXAG01000013.1"/>
</dbReference>
<keyword evidence="2" id="KW-0472">Membrane</keyword>
<evidence type="ECO:0000313" key="3">
    <source>
        <dbReference type="EMBL" id="SMF30828.1"/>
    </source>
</evidence>
<sequence length="169" mass="18737">MTPFQPSRRARLGSGGFTLIEMMVTVAIVALLASVAVPMAELAVQREKEQELRLALTQIREAIDAYKKAVDEGRIPKAADASGYPPSLEILVDGVPDPKDPDKKRKFYFLRRIPRDPMARDDALVAAADTWGKRSYASPADAPEEGDDVYDVYSKTEARGLNGIPYRQW</sequence>
<dbReference type="GO" id="GO:0015628">
    <property type="term" value="P:protein secretion by the type II secretion system"/>
    <property type="evidence" value="ECO:0007669"/>
    <property type="project" value="InterPro"/>
</dbReference>
<accession>A0A1Y6C110</accession>
<organism evidence="3 4">
    <name type="scientific">Pseudogulbenkiania subflava DSM 22618</name>
    <dbReference type="NCBI Taxonomy" id="1123014"/>
    <lineage>
        <taxon>Bacteria</taxon>
        <taxon>Pseudomonadati</taxon>
        <taxon>Pseudomonadota</taxon>
        <taxon>Betaproteobacteria</taxon>
        <taxon>Neisseriales</taxon>
        <taxon>Chromobacteriaceae</taxon>
        <taxon>Pseudogulbenkiania</taxon>
    </lineage>
</organism>
<dbReference type="GO" id="GO:0015627">
    <property type="term" value="C:type II protein secretion system complex"/>
    <property type="evidence" value="ECO:0007669"/>
    <property type="project" value="InterPro"/>
</dbReference>
<feature type="transmembrane region" description="Helical" evidence="2">
    <location>
        <begin position="20"/>
        <end position="44"/>
    </location>
</feature>
<dbReference type="EMBL" id="FXAG01000013">
    <property type="protein sequence ID" value="SMF30828.1"/>
    <property type="molecule type" value="Genomic_DNA"/>
</dbReference>
<dbReference type="Gene3D" id="3.30.700.10">
    <property type="entry name" value="Glycoprotein, Type 4 Pilin"/>
    <property type="match status" value="1"/>
</dbReference>
<dbReference type="PROSITE" id="PS00409">
    <property type="entry name" value="PROKAR_NTER_METHYL"/>
    <property type="match status" value="1"/>
</dbReference>
<dbReference type="STRING" id="1123014.SAMN02745746_02460"/>
<proteinExistence type="predicted"/>
<dbReference type="PANTHER" id="PTHR30093">
    <property type="entry name" value="GENERAL SECRETION PATHWAY PROTEIN G"/>
    <property type="match status" value="1"/>
</dbReference>